<feature type="region of interest" description="Disordered" evidence="1">
    <location>
        <begin position="237"/>
        <end position="271"/>
    </location>
</feature>
<protein>
    <submittedName>
        <fullName evidence="3">Aste57867_11128 protein</fullName>
    </submittedName>
</protein>
<gene>
    <name evidence="3" type="primary">Aste57867_11128</name>
    <name evidence="2" type="ORF">As57867_011086</name>
    <name evidence="3" type="ORF">ASTE57867_11128</name>
</gene>
<feature type="region of interest" description="Disordered" evidence="1">
    <location>
        <begin position="528"/>
        <end position="576"/>
    </location>
</feature>
<feature type="region of interest" description="Disordered" evidence="1">
    <location>
        <begin position="61"/>
        <end position="83"/>
    </location>
</feature>
<sequence>MEIAHLTRQEVASVKCHIEQTHGFYVSKATPHHVLDAKVKAIAEAVGLMAIVDPPKRNILHDDNALSHDDDSSMDEEKQRSIETNDNVFDSRGGVLSLLTEPPRVITPRPPPAKTPSGRTMLELSCKSRKTLEVATACEQKTGVEIPSNILGQLQNDGGEPMVDNKQNGEYHAHALPIQSCQSTTYESLSPLLGTSVAPFEIEPIDKVFNFEEWTICPSLGATTESSDGAHCMPLVNEAKTDPPSTIQEVATTEPPRQSEVDTTSGAMDGDCSVYEMPRITQRSDAMSTQGGTPRKFSQVGTTTPKQAQIVVGGVTQESVPSIVQYMAMLEFGQGTLLGCTAEDPHSILVLHATSEDDLMAQCARGRVDLVVFVVDNHLEAAVPKLELLMNYVGQRVIVIGGDLLDDAKTALISQECMAQGVIYFAPVPVDFNELWLQIQHFLDTSHQRFILRHRPAMPLAMMHKAIHRRGQQPSELVKAGPRMAPAMEADKRTKKTWFGKDGKLPSLRYLASKLSVRRNLLNASGPLAKLKSTESHASQPDGTVNLRSRNALPPKPSVHPGPSKLLTHPARRVLT</sequence>
<feature type="compositionally biased region" description="Polar residues" evidence="1">
    <location>
        <begin position="536"/>
        <end position="549"/>
    </location>
</feature>
<evidence type="ECO:0000313" key="4">
    <source>
        <dbReference type="Proteomes" id="UP000332933"/>
    </source>
</evidence>
<reference evidence="3 4" key="1">
    <citation type="submission" date="2019-03" db="EMBL/GenBank/DDBJ databases">
        <authorList>
            <person name="Gaulin E."/>
            <person name="Dumas B."/>
        </authorList>
    </citation>
    <scope>NUCLEOTIDE SEQUENCE [LARGE SCALE GENOMIC DNA]</scope>
    <source>
        <strain evidence="3">CBS 568.67</strain>
    </source>
</reference>
<evidence type="ECO:0000313" key="2">
    <source>
        <dbReference type="EMBL" id="KAF0698240.1"/>
    </source>
</evidence>
<name>A0A485KS19_9STRA</name>
<evidence type="ECO:0000256" key="1">
    <source>
        <dbReference type="SAM" id="MobiDB-lite"/>
    </source>
</evidence>
<accession>A0A485KS19</accession>
<dbReference type="AlphaFoldDB" id="A0A485KS19"/>
<organism evidence="3 4">
    <name type="scientific">Aphanomyces stellatus</name>
    <dbReference type="NCBI Taxonomy" id="120398"/>
    <lineage>
        <taxon>Eukaryota</taxon>
        <taxon>Sar</taxon>
        <taxon>Stramenopiles</taxon>
        <taxon>Oomycota</taxon>
        <taxon>Saprolegniomycetes</taxon>
        <taxon>Saprolegniales</taxon>
        <taxon>Verrucalvaceae</taxon>
        <taxon>Aphanomyces</taxon>
    </lineage>
</organism>
<proteinExistence type="predicted"/>
<evidence type="ECO:0000313" key="3">
    <source>
        <dbReference type="EMBL" id="VFT87995.1"/>
    </source>
</evidence>
<dbReference type="EMBL" id="CAADRA010005275">
    <property type="protein sequence ID" value="VFT87995.1"/>
    <property type="molecule type" value="Genomic_DNA"/>
</dbReference>
<dbReference type="EMBL" id="VJMH01005254">
    <property type="protein sequence ID" value="KAF0698240.1"/>
    <property type="molecule type" value="Genomic_DNA"/>
</dbReference>
<reference evidence="2" key="2">
    <citation type="submission" date="2019-06" db="EMBL/GenBank/DDBJ databases">
        <title>Genomics analysis of Aphanomyces spp. identifies a new class of oomycete effector associated with host adaptation.</title>
        <authorList>
            <person name="Gaulin E."/>
        </authorList>
    </citation>
    <scope>NUCLEOTIDE SEQUENCE</scope>
    <source>
        <strain evidence="2">CBS 578.67</strain>
    </source>
</reference>
<dbReference type="Proteomes" id="UP000332933">
    <property type="component" value="Unassembled WGS sequence"/>
</dbReference>
<keyword evidence="4" id="KW-1185">Reference proteome</keyword>